<proteinExistence type="predicted"/>
<gene>
    <name evidence="1" type="ORF">BCF44_12586</name>
</gene>
<dbReference type="OrthoDB" id="9850037at2"/>
<reference evidence="1 2" key="1">
    <citation type="submission" date="2018-08" db="EMBL/GenBank/DDBJ databases">
        <title>Genomic Encyclopedia of Archaeal and Bacterial Type Strains, Phase II (KMG-II): from individual species to whole genera.</title>
        <authorList>
            <person name="Goeker M."/>
        </authorList>
    </citation>
    <scope>NUCLEOTIDE SEQUENCE [LARGE SCALE GENOMIC DNA]</scope>
    <source>
        <strain evidence="1 2">DSM 45791</strain>
    </source>
</reference>
<dbReference type="Proteomes" id="UP000256269">
    <property type="component" value="Unassembled WGS sequence"/>
</dbReference>
<protein>
    <submittedName>
        <fullName evidence="1">Uncharacterized protein</fullName>
    </submittedName>
</protein>
<dbReference type="AlphaFoldDB" id="A0A3E0GVH5"/>
<dbReference type="EMBL" id="QUNO01000025">
    <property type="protein sequence ID" value="REH29471.1"/>
    <property type="molecule type" value="Genomic_DNA"/>
</dbReference>
<keyword evidence="2" id="KW-1185">Reference proteome</keyword>
<comment type="caution">
    <text evidence="1">The sequence shown here is derived from an EMBL/GenBank/DDBJ whole genome shotgun (WGS) entry which is preliminary data.</text>
</comment>
<evidence type="ECO:0000313" key="2">
    <source>
        <dbReference type="Proteomes" id="UP000256269"/>
    </source>
</evidence>
<name>A0A3E0GVH5_9PSEU</name>
<sequence length="86" mass="9024">MASVEQVRGQIGLAKEQAERGARALQDAETEIGHAQQAFQEAAQGSSQSEAGDVNNMFTSALQKIGEARDAVLAAMSNAESYAGRL</sequence>
<dbReference type="RefSeq" id="WP_116181305.1">
    <property type="nucleotide sequence ID" value="NZ_CP144375.1"/>
</dbReference>
<accession>A0A3E0GVH5</accession>
<evidence type="ECO:0000313" key="1">
    <source>
        <dbReference type="EMBL" id="REH29471.1"/>
    </source>
</evidence>
<organism evidence="1 2">
    <name type="scientific">Kutzneria buriramensis</name>
    <dbReference type="NCBI Taxonomy" id="1045776"/>
    <lineage>
        <taxon>Bacteria</taxon>
        <taxon>Bacillati</taxon>
        <taxon>Actinomycetota</taxon>
        <taxon>Actinomycetes</taxon>
        <taxon>Pseudonocardiales</taxon>
        <taxon>Pseudonocardiaceae</taxon>
        <taxon>Kutzneria</taxon>
    </lineage>
</organism>